<comment type="caution">
    <text evidence="1">The sequence shown here is derived from an EMBL/GenBank/DDBJ whole genome shotgun (WGS) entry which is preliminary data.</text>
</comment>
<evidence type="ECO:0000313" key="1">
    <source>
        <dbReference type="EMBL" id="CAG8899424.1"/>
    </source>
</evidence>
<proteinExistence type="predicted"/>
<sequence length="117" mass="12495">MVETEPSAETGNVLIALAEGDVDCKGSALCERLGSSCDDAYRKVIPSNTYSTYLDSSNTGTCSDTCGLFVSGNHCEVMGQHLMDAYNDICNRGHCSHCGRKQIANGCTIKIDRMTGC</sequence>
<dbReference type="Proteomes" id="UP001154252">
    <property type="component" value="Unassembled WGS sequence"/>
</dbReference>
<accession>A0A9W4P5R4</accession>
<evidence type="ECO:0000313" key="2">
    <source>
        <dbReference type="Proteomes" id="UP001154252"/>
    </source>
</evidence>
<dbReference type="AlphaFoldDB" id="A0A9W4P5R4"/>
<organism evidence="1 2">
    <name type="scientific">Penicillium egyptiacum</name>
    <dbReference type="NCBI Taxonomy" id="1303716"/>
    <lineage>
        <taxon>Eukaryota</taxon>
        <taxon>Fungi</taxon>
        <taxon>Dikarya</taxon>
        <taxon>Ascomycota</taxon>
        <taxon>Pezizomycotina</taxon>
        <taxon>Eurotiomycetes</taxon>
        <taxon>Eurotiomycetidae</taxon>
        <taxon>Eurotiales</taxon>
        <taxon>Aspergillaceae</taxon>
        <taxon>Penicillium</taxon>
    </lineage>
</organism>
<dbReference type="EMBL" id="CAJVRC010000865">
    <property type="protein sequence ID" value="CAG8899424.1"/>
    <property type="molecule type" value="Genomic_DNA"/>
</dbReference>
<dbReference type="OrthoDB" id="1896086at2759"/>
<reference evidence="1" key="1">
    <citation type="submission" date="2021-07" db="EMBL/GenBank/DDBJ databases">
        <authorList>
            <person name="Branca A.L. A."/>
        </authorList>
    </citation>
    <scope>NUCLEOTIDE SEQUENCE</scope>
</reference>
<gene>
    <name evidence="1" type="ORF">PEGY_LOCUS5681</name>
</gene>
<dbReference type="Pfam" id="PF15474">
    <property type="entry name" value="MU117"/>
    <property type="match status" value="1"/>
</dbReference>
<name>A0A9W4P5R4_9EURO</name>
<protein>
    <submittedName>
        <fullName evidence="1">Uncharacterized protein</fullName>
    </submittedName>
</protein>
<keyword evidence="2" id="KW-1185">Reference proteome</keyword>
<dbReference type="InterPro" id="IPR029167">
    <property type="entry name" value="Mug117"/>
</dbReference>